<dbReference type="GO" id="GO:0005667">
    <property type="term" value="C:transcription regulator complex"/>
    <property type="evidence" value="ECO:0007669"/>
    <property type="project" value="TreeGrafter"/>
</dbReference>
<keyword evidence="5" id="KW-0010">Activator</keyword>
<dbReference type="AlphaFoldDB" id="A0A2T7PL59"/>
<evidence type="ECO:0000313" key="12">
    <source>
        <dbReference type="EMBL" id="PVD34132.1"/>
    </source>
</evidence>
<dbReference type="Gene3D" id="2.40.290.30">
    <property type="entry name" value="Mediator complex subunit 25, ACID domain"/>
    <property type="match status" value="1"/>
</dbReference>
<comment type="subcellular location">
    <subcellularLocation>
        <location evidence="1">Nucleus</location>
    </subcellularLocation>
</comment>
<evidence type="ECO:0000256" key="3">
    <source>
        <dbReference type="ARBA" id="ARBA00019694"/>
    </source>
</evidence>
<dbReference type="PANTHER" id="PTHR12433">
    <property type="entry name" value="MEDIATOR OF RNA POLYMERASE II TRANSCRIPTION SUBUNIT 25"/>
    <property type="match status" value="1"/>
</dbReference>
<dbReference type="Proteomes" id="UP000245119">
    <property type="component" value="Linkage Group LG3"/>
</dbReference>
<evidence type="ECO:0000256" key="6">
    <source>
        <dbReference type="ARBA" id="ARBA00023163"/>
    </source>
</evidence>
<evidence type="ECO:0000256" key="8">
    <source>
        <dbReference type="ARBA" id="ARBA00031958"/>
    </source>
</evidence>
<proteinExistence type="inferred from homology"/>
<keyword evidence="6" id="KW-0804">Transcription</keyword>
<keyword evidence="7" id="KW-0539">Nucleus</keyword>
<feature type="domain" description="Mediator of RNA polymerase II transcription subunit 25 von Willebrand factor type A" evidence="11">
    <location>
        <begin position="11"/>
        <end position="222"/>
    </location>
</feature>
<dbReference type="PANTHER" id="PTHR12433:SF11">
    <property type="entry name" value="MEDIATOR OF RNA POLYMERASE II TRANSCRIPTION SUBUNIT 25"/>
    <property type="match status" value="1"/>
</dbReference>
<evidence type="ECO:0000256" key="1">
    <source>
        <dbReference type="ARBA" id="ARBA00004123"/>
    </source>
</evidence>
<dbReference type="Pfam" id="PF11232">
    <property type="entry name" value="Med25"/>
    <property type="match status" value="1"/>
</dbReference>
<feature type="compositionally biased region" description="Basic and acidic residues" evidence="9">
    <location>
        <begin position="229"/>
        <end position="240"/>
    </location>
</feature>
<dbReference type="InterPro" id="IPR036465">
    <property type="entry name" value="vWFA_dom_sf"/>
</dbReference>
<evidence type="ECO:0000256" key="9">
    <source>
        <dbReference type="SAM" id="MobiDB-lite"/>
    </source>
</evidence>
<evidence type="ECO:0000256" key="7">
    <source>
        <dbReference type="ARBA" id="ARBA00023242"/>
    </source>
</evidence>
<keyword evidence="4" id="KW-0805">Transcription regulation</keyword>
<evidence type="ECO:0000256" key="5">
    <source>
        <dbReference type="ARBA" id="ARBA00023159"/>
    </source>
</evidence>
<dbReference type="OrthoDB" id="7690434at2759"/>
<feature type="region of interest" description="Disordered" evidence="9">
    <location>
        <begin position="226"/>
        <end position="260"/>
    </location>
</feature>
<comment type="similarity">
    <text evidence="2">Belongs to the Mediator complex subunit 25 family.</text>
</comment>
<evidence type="ECO:0000313" key="13">
    <source>
        <dbReference type="Proteomes" id="UP000245119"/>
    </source>
</evidence>
<dbReference type="InterPro" id="IPR021419">
    <property type="entry name" value="Mediator_Med25_VWA"/>
</dbReference>
<dbReference type="InterPro" id="IPR021394">
    <property type="entry name" value="Med25_PTOV"/>
</dbReference>
<feature type="domain" description="Mediator complex subunit Med25 PTOV" evidence="10">
    <location>
        <begin position="454"/>
        <end position="601"/>
    </location>
</feature>
<keyword evidence="13" id="KW-1185">Reference proteome</keyword>
<dbReference type="Pfam" id="PF11265">
    <property type="entry name" value="Med25_VWA"/>
    <property type="match status" value="1"/>
</dbReference>
<organism evidence="12 13">
    <name type="scientific">Pomacea canaliculata</name>
    <name type="common">Golden apple snail</name>
    <dbReference type="NCBI Taxonomy" id="400727"/>
    <lineage>
        <taxon>Eukaryota</taxon>
        <taxon>Metazoa</taxon>
        <taxon>Spiralia</taxon>
        <taxon>Lophotrochozoa</taxon>
        <taxon>Mollusca</taxon>
        <taxon>Gastropoda</taxon>
        <taxon>Caenogastropoda</taxon>
        <taxon>Architaenioglossa</taxon>
        <taxon>Ampullarioidea</taxon>
        <taxon>Ampullariidae</taxon>
        <taxon>Pomacea</taxon>
    </lineage>
</organism>
<evidence type="ECO:0000256" key="4">
    <source>
        <dbReference type="ARBA" id="ARBA00023015"/>
    </source>
</evidence>
<evidence type="ECO:0000259" key="11">
    <source>
        <dbReference type="Pfam" id="PF11265"/>
    </source>
</evidence>
<sequence length="712" mass="76907">MVAKDADPSPVYDVVFVVEKTANLVPYFDLLMKSYVQPTLEYFNNGPPDPTDYGHDYSCTLYCVVTFNAGDIAPEPAATCTSPTTSIHELITYLQSLELVGGAGQGSSHIAEGLSTALQVFDNIKTIRYTGVTTQRHCILVCNSPPYHMGAEESNDYRGFNSEQLASMLGKRGIHFSIISPRKIPVLQKMFDAAGAGQGTYTAHPQKDYTTDPRHMVLLHGYQLQEQSHSQKGEEDKQSEVKLTGHSVHSPASSLAPPDAQFKVPSTVISSQPSIHQNTVSPSMMPPNIQAQFNQVNASIIHPSQHPSKQPQGISPQISSLLAQQQPQQGVPQLSEAQAAAVRASMMPKGDITNQPYMSNPCYKLQHQQQMSVGTSLPMSTQPVGMSMSQQPFQTMTNMTMRPPGPQQAVNPNFPSGMAVSSGASSVSVVSNVGPGGTVVTTDARQSLPPPMRDRKIVWTGALEYHEKTKTAQQQRITWLLTCRISIATNEPDLSTVNWPEKLSLQLLPQNMLSELQALCRNSRQVAFHFSNTDQDALRNLHKLMGTGFAGCVHFPPQSASETRIILLLFSAKKRAFIGLIPNDQSAFVQGIKTVLTQHKQRQNMPQGQGAVGLDASPLTGGQAAMVTATAGPTGVGGPAQAMLSPQGPGAAQQQQQMRQQLLMQHGRAPVPQTQQGVMGPGNAAPLQAMTMAQMSGQGTQSYDDFAFTDLV</sequence>
<evidence type="ECO:0000256" key="2">
    <source>
        <dbReference type="ARBA" id="ARBA00009102"/>
    </source>
</evidence>
<name>A0A2T7PL59_POMCA</name>
<dbReference type="STRING" id="400727.A0A2T7PL59"/>
<dbReference type="SUPFAM" id="SSF53300">
    <property type="entry name" value="vWA-like"/>
    <property type="match status" value="1"/>
</dbReference>
<dbReference type="GO" id="GO:0016592">
    <property type="term" value="C:mediator complex"/>
    <property type="evidence" value="ECO:0007669"/>
    <property type="project" value="TreeGrafter"/>
</dbReference>
<accession>A0A2T7PL59</accession>
<dbReference type="EMBL" id="PZQS01000003">
    <property type="protein sequence ID" value="PVD34132.1"/>
    <property type="molecule type" value="Genomic_DNA"/>
</dbReference>
<gene>
    <name evidence="12" type="ORF">C0Q70_05395</name>
</gene>
<dbReference type="InterPro" id="IPR038196">
    <property type="entry name" value="Med25_PTOV_sf"/>
</dbReference>
<protein>
    <recommendedName>
        <fullName evidence="3">Mediator of RNA polymerase II transcription subunit 25</fullName>
    </recommendedName>
    <alternativeName>
        <fullName evidence="8">Mediator complex subunit 25</fullName>
    </alternativeName>
</protein>
<comment type="caution">
    <text evidence="12">The sequence shown here is derived from an EMBL/GenBank/DDBJ whole genome shotgun (WGS) entry which is preliminary data.</text>
</comment>
<reference evidence="12 13" key="1">
    <citation type="submission" date="2018-04" db="EMBL/GenBank/DDBJ databases">
        <title>The genome of golden apple snail Pomacea canaliculata provides insight into stress tolerance and invasive adaptation.</title>
        <authorList>
            <person name="Liu C."/>
            <person name="Liu B."/>
            <person name="Ren Y."/>
            <person name="Zhang Y."/>
            <person name="Wang H."/>
            <person name="Li S."/>
            <person name="Jiang F."/>
            <person name="Yin L."/>
            <person name="Zhang G."/>
            <person name="Qian W."/>
            <person name="Fan W."/>
        </authorList>
    </citation>
    <scope>NUCLEOTIDE SEQUENCE [LARGE SCALE GENOMIC DNA]</scope>
    <source>
        <strain evidence="12">SZHN2017</strain>
        <tissue evidence="12">Muscle</tissue>
    </source>
</reference>
<dbReference type="GO" id="GO:0045944">
    <property type="term" value="P:positive regulation of transcription by RNA polymerase II"/>
    <property type="evidence" value="ECO:0007669"/>
    <property type="project" value="TreeGrafter"/>
</dbReference>
<evidence type="ECO:0000259" key="10">
    <source>
        <dbReference type="Pfam" id="PF11232"/>
    </source>
</evidence>